<dbReference type="NCBIfam" id="TIGR00033">
    <property type="entry name" value="aroC"/>
    <property type="match status" value="1"/>
</dbReference>
<keyword evidence="8 11" id="KW-0521">NADP</keyword>
<comment type="function">
    <text evidence="11">Catalyzes the anti-1,4-elimination of the C-3 phosphate and the C-6 proR hydrogen from 5-enolpyruvylshikimate-3-phosphate (EPSP) to yield chorismate, which is the branch point compound that serves as the starting substrate for the three terminal pathways of aromatic amino acid biosynthesis. This reaction introduces a second double bond into the aromatic ring system.</text>
</comment>
<dbReference type="PANTHER" id="PTHR21085">
    <property type="entry name" value="CHORISMATE SYNTHASE"/>
    <property type="match status" value="1"/>
</dbReference>
<evidence type="ECO:0000256" key="8">
    <source>
        <dbReference type="ARBA" id="ARBA00022857"/>
    </source>
</evidence>
<dbReference type="FunFam" id="3.60.150.10:FF:000002">
    <property type="entry name" value="Chorismate synthase"/>
    <property type="match status" value="1"/>
</dbReference>
<dbReference type="InterPro" id="IPR000453">
    <property type="entry name" value="Chorismate_synth"/>
</dbReference>
<keyword evidence="5 11" id="KW-0285">Flavoprotein</keyword>
<dbReference type="CDD" id="cd07304">
    <property type="entry name" value="Chorismate_synthase"/>
    <property type="match status" value="1"/>
</dbReference>
<evidence type="ECO:0000256" key="4">
    <source>
        <dbReference type="ARBA" id="ARBA00022605"/>
    </source>
</evidence>
<evidence type="ECO:0000256" key="10">
    <source>
        <dbReference type="ARBA" id="ARBA00023239"/>
    </source>
</evidence>
<dbReference type="InterPro" id="IPR035904">
    <property type="entry name" value="Chorismate_synth_AroC_sf"/>
</dbReference>
<evidence type="ECO:0000256" key="9">
    <source>
        <dbReference type="ARBA" id="ARBA00023141"/>
    </source>
</evidence>
<feature type="binding site" evidence="11">
    <location>
        <position position="46"/>
    </location>
    <ligand>
        <name>NADP(+)</name>
        <dbReference type="ChEBI" id="CHEBI:58349"/>
    </ligand>
</feature>
<evidence type="ECO:0000256" key="5">
    <source>
        <dbReference type="ARBA" id="ARBA00022630"/>
    </source>
</evidence>
<dbReference type="SUPFAM" id="SSF103263">
    <property type="entry name" value="Chorismate synthase, AroC"/>
    <property type="match status" value="1"/>
</dbReference>
<comment type="similarity">
    <text evidence="2 11 12">Belongs to the chorismate synthase family.</text>
</comment>
<evidence type="ECO:0000256" key="7">
    <source>
        <dbReference type="ARBA" id="ARBA00022827"/>
    </source>
</evidence>
<evidence type="ECO:0000256" key="11">
    <source>
        <dbReference type="HAMAP-Rule" id="MF_00300"/>
    </source>
</evidence>
<dbReference type="Proteomes" id="UP000279422">
    <property type="component" value="Unassembled WGS sequence"/>
</dbReference>
<dbReference type="GO" id="GO:0004107">
    <property type="term" value="F:chorismate synthase activity"/>
    <property type="evidence" value="ECO:0007669"/>
    <property type="project" value="UniProtKB-UniRule"/>
</dbReference>
<comment type="cofactor">
    <cofactor evidence="11 12">
        <name>FMNH2</name>
        <dbReference type="ChEBI" id="CHEBI:57618"/>
    </cofactor>
    <text evidence="11 12">Reduced FMN (FMNH(2)).</text>
</comment>
<keyword evidence="10 11" id="KW-0456">Lyase</keyword>
<accession>A0A497E7Y1</accession>
<dbReference type="GO" id="GO:0010181">
    <property type="term" value="F:FMN binding"/>
    <property type="evidence" value="ECO:0007669"/>
    <property type="project" value="TreeGrafter"/>
</dbReference>
<dbReference type="PROSITE" id="PS00787">
    <property type="entry name" value="CHORISMATE_SYNTHASE_1"/>
    <property type="match status" value="1"/>
</dbReference>
<evidence type="ECO:0000256" key="12">
    <source>
        <dbReference type="RuleBase" id="RU000605"/>
    </source>
</evidence>
<dbReference type="Pfam" id="PF01264">
    <property type="entry name" value="Chorismate_synt"/>
    <property type="match status" value="1"/>
</dbReference>
<keyword evidence="4 11" id="KW-0028">Amino-acid biosynthesis</keyword>
<feature type="binding site" evidence="11">
    <location>
        <position position="40"/>
    </location>
    <ligand>
        <name>NADP(+)</name>
        <dbReference type="ChEBI" id="CHEBI:58349"/>
    </ligand>
</feature>
<evidence type="ECO:0000256" key="3">
    <source>
        <dbReference type="ARBA" id="ARBA00013036"/>
    </source>
</evidence>
<dbReference type="UniPathway" id="UPA00053">
    <property type="reaction ID" value="UER00090"/>
</dbReference>
<dbReference type="HAMAP" id="MF_00300">
    <property type="entry name" value="Chorismate_synth"/>
    <property type="match status" value="1"/>
</dbReference>
<evidence type="ECO:0000313" key="14">
    <source>
        <dbReference type="Proteomes" id="UP000279422"/>
    </source>
</evidence>
<feature type="binding site" evidence="11">
    <location>
        <begin position="131"/>
        <end position="133"/>
    </location>
    <ligand>
        <name>FMN</name>
        <dbReference type="ChEBI" id="CHEBI:58210"/>
    </ligand>
</feature>
<proteinExistence type="inferred from homology"/>
<feature type="binding site" evidence="11">
    <location>
        <begin position="312"/>
        <end position="316"/>
    </location>
    <ligand>
        <name>FMN</name>
        <dbReference type="ChEBI" id="CHEBI:58210"/>
    </ligand>
</feature>
<dbReference type="PIRSF" id="PIRSF001456">
    <property type="entry name" value="Chorismate_synth"/>
    <property type="match status" value="1"/>
</dbReference>
<sequence length="389" mass="43337">MLRYLTAGESHGRALIAILEGIPAGLKLTAEDIDKDLARRKVGYGRGDRMKIEKDKVKILSGVRHGRTLGSPIALMIENLDWQNWHKIMKVEEDEVSLRETTPVTNPRPGHADLTGAIKRNLKDVRDVLERASARETAVRVAVGAICKKFLRQFNISFYSRVLQIGSVRDRSDWHLAVENYQLVESSPLRCLDKEAEKKMISLIDRTREKGDSLGGIFEVIATGLPPGLGDYVQWDLKLDAQLARAMMSIQAIVGVEIGLGFAAAERLGSEVQDEIFYDHEEGKFYRGTNNLGGIEGGMSNGEPIILRAAMKPISTLRRPLRSVNLLTKEKVRATKERSDICAVPAASVIAEAVVAFEIAKAVREKFGGDSVEEARRNYISYMDYVKRF</sequence>
<keyword evidence="7 11" id="KW-0274">FAD</keyword>
<comment type="subunit">
    <text evidence="11">Homotetramer.</text>
</comment>
<keyword evidence="6 11" id="KW-0288">FMN</keyword>
<organism evidence="13 14">
    <name type="scientific">Aerophobetes bacterium</name>
    <dbReference type="NCBI Taxonomy" id="2030807"/>
    <lineage>
        <taxon>Bacteria</taxon>
        <taxon>Candidatus Aerophobota</taxon>
    </lineage>
</organism>
<dbReference type="Gene3D" id="3.60.150.10">
    <property type="entry name" value="Chorismate synthase AroC"/>
    <property type="match status" value="1"/>
</dbReference>
<gene>
    <name evidence="11" type="primary">aroC</name>
    <name evidence="13" type="ORF">DRJ00_00415</name>
</gene>
<comment type="caution">
    <text evidence="13">The sequence shown here is derived from an EMBL/GenBank/DDBJ whole genome shotgun (WGS) entry which is preliminary data.</text>
</comment>
<dbReference type="PROSITE" id="PS00788">
    <property type="entry name" value="CHORISMATE_SYNTHASE_2"/>
    <property type="match status" value="1"/>
</dbReference>
<feature type="binding site" evidence="11">
    <location>
        <position position="338"/>
    </location>
    <ligand>
        <name>FMN</name>
        <dbReference type="ChEBI" id="CHEBI:58210"/>
    </ligand>
</feature>
<dbReference type="InterPro" id="IPR020541">
    <property type="entry name" value="Chorismate_synthase_CS"/>
</dbReference>
<comment type="pathway">
    <text evidence="1 11 12">Metabolic intermediate biosynthesis; chorismate biosynthesis; chorismate from D-erythrose 4-phosphate and phosphoenolpyruvate: step 7/7.</text>
</comment>
<dbReference type="AlphaFoldDB" id="A0A497E7Y1"/>
<protein>
    <recommendedName>
        <fullName evidence="3 11">Chorismate synthase</fullName>
        <shortName evidence="11">CS</shortName>
        <ecNumber evidence="3 11">4.2.3.5</ecNumber>
    </recommendedName>
    <alternativeName>
        <fullName evidence="11">5-enolpyruvylshikimate-3-phosphate phospholyase</fullName>
    </alternativeName>
</protein>
<dbReference type="NCBIfam" id="NF003793">
    <property type="entry name" value="PRK05382.1"/>
    <property type="match status" value="1"/>
</dbReference>
<evidence type="ECO:0000256" key="1">
    <source>
        <dbReference type="ARBA" id="ARBA00005044"/>
    </source>
</evidence>
<dbReference type="PANTHER" id="PTHR21085:SF0">
    <property type="entry name" value="CHORISMATE SYNTHASE"/>
    <property type="match status" value="1"/>
</dbReference>
<dbReference type="EC" id="4.2.3.5" evidence="3 11"/>
<dbReference type="GO" id="GO:0009423">
    <property type="term" value="P:chorismate biosynthetic process"/>
    <property type="evidence" value="ECO:0007669"/>
    <property type="project" value="UniProtKB-UniRule"/>
</dbReference>
<dbReference type="GO" id="GO:0008652">
    <property type="term" value="P:amino acid biosynthetic process"/>
    <property type="evidence" value="ECO:0007669"/>
    <property type="project" value="UniProtKB-KW"/>
</dbReference>
<name>A0A497E7Y1_UNCAE</name>
<reference evidence="13 14" key="1">
    <citation type="submission" date="2018-06" db="EMBL/GenBank/DDBJ databases">
        <title>Extensive metabolic versatility and redundancy in microbially diverse, dynamic hydrothermal sediments.</title>
        <authorList>
            <person name="Dombrowski N."/>
            <person name="Teske A."/>
            <person name="Baker B.J."/>
        </authorList>
    </citation>
    <scope>NUCLEOTIDE SEQUENCE [LARGE SCALE GENOMIC DNA]</scope>
    <source>
        <strain evidence="13">B47_G16</strain>
    </source>
</reference>
<dbReference type="GO" id="GO:0005829">
    <property type="term" value="C:cytosol"/>
    <property type="evidence" value="ECO:0007669"/>
    <property type="project" value="TreeGrafter"/>
</dbReference>
<evidence type="ECO:0000256" key="6">
    <source>
        <dbReference type="ARBA" id="ARBA00022643"/>
    </source>
</evidence>
<feature type="binding site" evidence="11">
    <location>
        <position position="297"/>
    </location>
    <ligand>
        <name>FMN</name>
        <dbReference type="ChEBI" id="CHEBI:58210"/>
    </ligand>
</feature>
<comment type="catalytic activity">
    <reaction evidence="11 12">
        <text>5-O-(1-carboxyvinyl)-3-phosphoshikimate = chorismate + phosphate</text>
        <dbReference type="Rhea" id="RHEA:21020"/>
        <dbReference type="ChEBI" id="CHEBI:29748"/>
        <dbReference type="ChEBI" id="CHEBI:43474"/>
        <dbReference type="ChEBI" id="CHEBI:57701"/>
        <dbReference type="EC" id="4.2.3.5"/>
    </reaction>
</comment>
<evidence type="ECO:0000313" key="13">
    <source>
        <dbReference type="EMBL" id="RLE10788.1"/>
    </source>
</evidence>
<keyword evidence="9 11" id="KW-0057">Aromatic amino acid biosynthesis</keyword>
<dbReference type="GO" id="GO:0009073">
    <property type="term" value="P:aromatic amino acid family biosynthetic process"/>
    <property type="evidence" value="ECO:0007669"/>
    <property type="project" value="UniProtKB-KW"/>
</dbReference>
<evidence type="ECO:0000256" key="2">
    <source>
        <dbReference type="ARBA" id="ARBA00008014"/>
    </source>
</evidence>
<dbReference type="EMBL" id="QMPZ01000002">
    <property type="protein sequence ID" value="RLE10788.1"/>
    <property type="molecule type" value="Genomic_DNA"/>
</dbReference>
<feature type="binding site" evidence="11">
    <location>
        <begin position="251"/>
        <end position="252"/>
    </location>
    <ligand>
        <name>FMN</name>
        <dbReference type="ChEBI" id="CHEBI:58210"/>
    </ligand>
</feature>